<keyword evidence="3" id="KW-1185">Reference proteome</keyword>
<accession>A0A1G7Z600</accession>
<dbReference type="RefSeq" id="WP_091489189.1">
    <property type="nucleotide sequence ID" value="NZ_LT629692.1"/>
</dbReference>
<dbReference type="STRING" id="370764.SAMN04489810_1957"/>
<keyword evidence="1" id="KW-0472">Membrane</keyword>
<evidence type="ECO:0000313" key="3">
    <source>
        <dbReference type="Proteomes" id="UP000199009"/>
    </source>
</evidence>
<proteinExistence type="predicted"/>
<organism evidence="2 3">
    <name type="scientific">Microbacterium pygmaeum</name>
    <dbReference type="NCBI Taxonomy" id="370764"/>
    <lineage>
        <taxon>Bacteria</taxon>
        <taxon>Bacillati</taxon>
        <taxon>Actinomycetota</taxon>
        <taxon>Actinomycetes</taxon>
        <taxon>Micrococcales</taxon>
        <taxon>Microbacteriaceae</taxon>
        <taxon>Microbacterium</taxon>
    </lineage>
</organism>
<keyword evidence="1" id="KW-0812">Transmembrane</keyword>
<evidence type="ECO:0000256" key="1">
    <source>
        <dbReference type="SAM" id="Phobius"/>
    </source>
</evidence>
<keyword evidence="1" id="KW-1133">Transmembrane helix</keyword>
<dbReference type="AlphaFoldDB" id="A0A1G7Z600"/>
<protein>
    <recommendedName>
        <fullName evidence="4">NTF2-like N-terminal transpeptidase domain-containing protein</fullName>
    </recommendedName>
</protein>
<reference evidence="2 3" key="1">
    <citation type="submission" date="2016-10" db="EMBL/GenBank/DDBJ databases">
        <authorList>
            <person name="de Groot N.N."/>
        </authorList>
    </citation>
    <scope>NUCLEOTIDE SEQUENCE [LARGE SCALE GENOMIC DNA]</scope>
    <source>
        <strain evidence="2 3">DSM 23142</strain>
    </source>
</reference>
<name>A0A1G7Z600_9MICO</name>
<dbReference type="EMBL" id="LT629692">
    <property type="protein sequence ID" value="SDH03926.1"/>
    <property type="molecule type" value="Genomic_DNA"/>
</dbReference>
<dbReference type="OrthoDB" id="5080005at2"/>
<evidence type="ECO:0008006" key="4">
    <source>
        <dbReference type="Google" id="ProtNLM"/>
    </source>
</evidence>
<evidence type="ECO:0000313" key="2">
    <source>
        <dbReference type="EMBL" id="SDH03926.1"/>
    </source>
</evidence>
<feature type="transmembrane region" description="Helical" evidence="1">
    <location>
        <begin position="5"/>
        <end position="27"/>
    </location>
</feature>
<dbReference type="Proteomes" id="UP000199009">
    <property type="component" value="Chromosome I"/>
</dbReference>
<gene>
    <name evidence="2" type="ORF">SAMN04489810_1957</name>
</gene>
<sequence length="296" mass="29915">MKRGVVMGIAAGAVAVLVAAGAAWWLLSRPATPEQTADAYLRALSAGDLDAIQGLLGAPLDEVAIQAFAGADGYLDSYEFAVRSDGSVHAEVELGGEPATVDFVLSGEDGGWKVDADALASLEVTTTIGDSVRIGGALTPTGEIRLLPAVYTITAAPAGLVEGALTATVADGAEATAALTASVSSAGVEAAQEQLDAYVAECARAATGVPPHCGLRVPWAADLATLDRIAFRVEATPVLALAADARTFAATDGVIAATATGTTRAGTAASFTYRAEDWALRGTVSFHRDEMILAVG</sequence>